<dbReference type="Gene3D" id="3.40.50.300">
    <property type="entry name" value="P-loop containing nucleotide triphosphate hydrolases"/>
    <property type="match status" value="1"/>
</dbReference>
<dbReference type="RefSeq" id="WP_251972894.1">
    <property type="nucleotide sequence ID" value="NZ_AP025730.1"/>
</dbReference>
<evidence type="ECO:0000256" key="1">
    <source>
        <dbReference type="ARBA" id="ARBA00022490"/>
    </source>
</evidence>
<keyword evidence="8 10" id="KW-0694">RNA-binding</keyword>
<feature type="binding site" evidence="10">
    <location>
        <position position="293"/>
    </location>
    <ligand>
        <name>Zn(2+)</name>
        <dbReference type="ChEBI" id="CHEBI:29105"/>
    </ligand>
</feature>
<evidence type="ECO:0000256" key="7">
    <source>
        <dbReference type="ARBA" id="ARBA00022833"/>
    </source>
</evidence>
<dbReference type="EC" id="3.6.1.-" evidence="10"/>
<organism evidence="13 14">
    <name type="scientific">Sphaerotilus microaerophilus</name>
    <dbReference type="NCBI Taxonomy" id="2914710"/>
    <lineage>
        <taxon>Bacteria</taxon>
        <taxon>Pseudomonadati</taxon>
        <taxon>Pseudomonadota</taxon>
        <taxon>Betaproteobacteria</taxon>
        <taxon>Burkholderiales</taxon>
        <taxon>Sphaerotilaceae</taxon>
        <taxon>Sphaerotilus</taxon>
    </lineage>
</organism>
<dbReference type="NCBIfam" id="TIGR00157">
    <property type="entry name" value="ribosome small subunit-dependent GTPase A"/>
    <property type="match status" value="1"/>
</dbReference>
<feature type="binding site" evidence="10">
    <location>
        <begin position="206"/>
        <end position="214"/>
    </location>
    <ligand>
        <name>GTP</name>
        <dbReference type="ChEBI" id="CHEBI:37565"/>
    </ligand>
</feature>
<feature type="binding site" evidence="10">
    <location>
        <begin position="152"/>
        <end position="155"/>
    </location>
    <ligand>
        <name>GTP</name>
        <dbReference type="ChEBI" id="CHEBI:37565"/>
    </ligand>
</feature>
<evidence type="ECO:0000313" key="14">
    <source>
        <dbReference type="Proteomes" id="UP001057498"/>
    </source>
</evidence>
<dbReference type="PROSITE" id="PS50936">
    <property type="entry name" value="ENGC_GTPASE"/>
    <property type="match status" value="1"/>
</dbReference>
<accession>A0ABN6PL90</accession>
<feature type="binding site" evidence="10">
    <location>
        <position position="291"/>
    </location>
    <ligand>
        <name>Zn(2+)</name>
        <dbReference type="ChEBI" id="CHEBI:29105"/>
    </ligand>
</feature>
<evidence type="ECO:0000256" key="2">
    <source>
        <dbReference type="ARBA" id="ARBA00022517"/>
    </source>
</evidence>
<comment type="subunit">
    <text evidence="10">Monomer. Associates with 30S ribosomal subunit, binds 16S rRNA.</text>
</comment>
<dbReference type="Pfam" id="PF03193">
    <property type="entry name" value="RsgA_GTPase"/>
    <property type="match status" value="1"/>
</dbReference>
<dbReference type="Proteomes" id="UP001057498">
    <property type="component" value="Chromosome"/>
</dbReference>
<dbReference type="PANTHER" id="PTHR32120">
    <property type="entry name" value="SMALL RIBOSOMAL SUBUNIT BIOGENESIS GTPASE RSGA"/>
    <property type="match status" value="1"/>
</dbReference>
<dbReference type="PANTHER" id="PTHR32120:SF10">
    <property type="entry name" value="SMALL RIBOSOMAL SUBUNIT BIOGENESIS GTPASE RSGA"/>
    <property type="match status" value="1"/>
</dbReference>
<keyword evidence="1 10" id="KW-0963">Cytoplasm</keyword>
<protein>
    <recommendedName>
        <fullName evidence="10">Small ribosomal subunit biogenesis GTPase RsgA</fullName>
        <ecNumber evidence="10">3.6.1.-</ecNumber>
    </recommendedName>
</protein>
<comment type="function">
    <text evidence="10">One of several proteins that assist in the late maturation steps of the functional core of the 30S ribosomal subunit. Helps release RbfA from mature subunits. May play a role in the assembly of ribosomal proteins into the subunit. Circularly permuted GTPase that catalyzes slow GTP hydrolysis, GTPase activity is stimulated by the 30S ribosomal subunit.</text>
</comment>
<evidence type="ECO:0000256" key="6">
    <source>
        <dbReference type="ARBA" id="ARBA00022801"/>
    </source>
</evidence>
<comment type="similarity">
    <text evidence="10">Belongs to the TRAFAC class YlqF/YawG GTPase family. RsgA subfamily.</text>
</comment>
<keyword evidence="14" id="KW-1185">Reference proteome</keyword>
<evidence type="ECO:0000259" key="12">
    <source>
        <dbReference type="PROSITE" id="PS51721"/>
    </source>
</evidence>
<dbReference type="InterPro" id="IPR027417">
    <property type="entry name" value="P-loop_NTPase"/>
</dbReference>
<evidence type="ECO:0000256" key="10">
    <source>
        <dbReference type="HAMAP-Rule" id="MF_01820"/>
    </source>
</evidence>
<dbReference type="InterPro" id="IPR004881">
    <property type="entry name" value="Ribosome_biogen_GTPase_RsgA"/>
</dbReference>
<keyword evidence="9 10" id="KW-0342">GTP-binding</keyword>
<comment type="cofactor">
    <cofactor evidence="10">
        <name>Zn(2+)</name>
        <dbReference type="ChEBI" id="CHEBI:29105"/>
    </cofactor>
    <text evidence="10">Binds 1 zinc ion per subunit.</text>
</comment>
<gene>
    <name evidence="13" type="primary">rsgA_1</name>
    <name evidence="10" type="synonym">rsgA</name>
    <name evidence="13" type="ORF">CATMQ487_17680</name>
</gene>
<evidence type="ECO:0000256" key="4">
    <source>
        <dbReference type="ARBA" id="ARBA00022730"/>
    </source>
</evidence>
<evidence type="ECO:0000259" key="11">
    <source>
        <dbReference type="PROSITE" id="PS50936"/>
    </source>
</evidence>
<dbReference type="InterPro" id="IPR030378">
    <property type="entry name" value="G_CP_dom"/>
</dbReference>
<proteinExistence type="inferred from homology"/>
<keyword evidence="2 10" id="KW-0690">Ribosome biogenesis</keyword>
<keyword evidence="6 10" id="KW-0378">Hydrolase</keyword>
<dbReference type="SUPFAM" id="SSF52540">
    <property type="entry name" value="P-loop containing nucleoside triphosphate hydrolases"/>
    <property type="match status" value="1"/>
</dbReference>
<evidence type="ECO:0000256" key="8">
    <source>
        <dbReference type="ARBA" id="ARBA00022884"/>
    </source>
</evidence>
<keyword evidence="5 10" id="KW-0547">Nucleotide-binding</keyword>
<dbReference type="Gene3D" id="1.10.40.50">
    <property type="entry name" value="Probable gtpase engc, domain 3"/>
    <property type="match status" value="1"/>
</dbReference>
<keyword evidence="4 10" id="KW-0699">rRNA-binding</keyword>
<dbReference type="PROSITE" id="PS51721">
    <property type="entry name" value="G_CP"/>
    <property type="match status" value="1"/>
</dbReference>
<dbReference type="CDD" id="cd01854">
    <property type="entry name" value="YjeQ_EngC"/>
    <property type="match status" value="1"/>
</dbReference>
<evidence type="ECO:0000313" key="13">
    <source>
        <dbReference type="EMBL" id="BDI04798.1"/>
    </source>
</evidence>
<evidence type="ECO:0000256" key="9">
    <source>
        <dbReference type="ARBA" id="ARBA00023134"/>
    </source>
</evidence>
<sequence length="355" mass="39236">MELNALGLDRWLANAAGEAAESCGPGLSIARVTAVDRGRYLIRGEGGEVPAELTGKFLHLAESAAELPCVGDWVCVHWRDAGTQASIHHLLPRRSFLRRKAAGRDVEFQMIAANIDVAFIVQGCHFDFNVRRLERYLVMARDGHIEPVLLLTKTDLVTPEALDQLIGQIRALGVDARIVCISNVTGSGVDQVRELIVPGRTYCLLGSSGVGKTTLINRLLGGDSLETREVSHTGEGRHTTTRRQLIVLEQGGLLIDMPGMRELGMLGAHEGIEAAFADIASLARSCRYPDCRHGSEPGCEVRAAIERRELSEEHLQNYLKLQKESDFNDLSHLDRRRKDRAFGRFVHSYKKQRDG</sequence>
<keyword evidence="7 10" id="KW-0862">Zinc</keyword>
<feature type="binding site" evidence="10">
    <location>
        <position position="286"/>
    </location>
    <ligand>
        <name>Zn(2+)</name>
        <dbReference type="ChEBI" id="CHEBI:29105"/>
    </ligand>
</feature>
<evidence type="ECO:0000256" key="3">
    <source>
        <dbReference type="ARBA" id="ARBA00022723"/>
    </source>
</evidence>
<comment type="subcellular location">
    <subcellularLocation>
        <location evidence="10">Cytoplasm</location>
    </subcellularLocation>
</comment>
<evidence type="ECO:0000256" key="5">
    <source>
        <dbReference type="ARBA" id="ARBA00022741"/>
    </source>
</evidence>
<feature type="domain" description="EngC GTPase" evidence="11">
    <location>
        <begin position="113"/>
        <end position="261"/>
    </location>
</feature>
<dbReference type="EMBL" id="AP025730">
    <property type="protein sequence ID" value="BDI04798.1"/>
    <property type="molecule type" value="Genomic_DNA"/>
</dbReference>
<feature type="binding site" evidence="10">
    <location>
        <position position="299"/>
    </location>
    <ligand>
        <name>Zn(2+)</name>
        <dbReference type="ChEBI" id="CHEBI:29105"/>
    </ligand>
</feature>
<dbReference type="HAMAP" id="MF_01820">
    <property type="entry name" value="GTPase_RsgA"/>
    <property type="match status" value="1"/>
</dbReference>
<name>A0ABN6PL90_9BURK</name>
<dbReference type="InterPro" id="IPR010914">
    <property type="entry name" value="RsgA_GTPase_dom"/>
</dbReference>
<reference evidence="13" key="1">
    <citation type="submission" date="2022-04" db="EMBL/GenBank/DDBJ databases">
        <title>Whole genome sequence of Sphaerotilus sp. FB-5.</title>
        <authorList>
            <person name="Takeda M."/>
            <person name="Narihara S."/>
            <person name="Akimoto M."/>
            <person name="Akimoto R."/>
            <person name="Nishiyashiki S."/>
            <person name="Murakami T."/>
        </authorList>
    </citation>
    <scope>NUCLEOTIDE SEQUENCE</scope>
    <source>
        <strain evidence="13">FB-5</strain>
    </source>
</reference>
<feature type="domain" description="CP-type G" evidence="12">
    <location>
        <begin position="103"/>
        <end position="263"/>
    </location>
</feature>
<keyword evidence="3 10" id="KW-0479">Metal-binding</keyword>